<dbReference type="EMBL" id="ABOX02000034">
    <property type="protein sequence ID" value="EEF59008.1"/>
    <property type="molecule type" value="Genomic_DNA"/>
</dbReference>
<protein>
    <submittedName>
        <fullName evidence="1">Uncharacterized protein</fullName>
    </submittedName>
</protein>
<evidence type="ECO:0000313" key="1">
    <source>
        <dbReference type="EMBL" id="EEF59008.1"/>
    </source>
</evidence>
<dbReference type="RefSeq" id="WP_007417005.1">
    <property type="nucleotide sequence ID" value="NZ_ABOX02000034.1"/>
</dbReference>
<name>B9XMG6_PEDPL</name>
<dbReference type="AlphaFoldDB" id="B9XMG6"/>
<accession>B9XMG6</accession>
<dbReference type="OrthoDB" id="7068673at2"/>
<reference evidence="1 2" key="1">
    <citation type="journal article" date="2011" name="J. Bacteriol.">
        <title>Genome sequence of 'Pedosphaera parvula' Ellin514, an aerobic Verrucomicrobial isolate from pasture soil.</title>
        <authorList>
            <person name="Kant R."/>
            <person name="van Passel M.W."/>
            <person name="Sangwan P."/>
            <person name="Palva A."/>
            <person name="Lucas S."/>
            <person name="Copeland A."/>
            <person name="Lapidus A."/>
            <person name="Glavina Del Rio T."/>
            <person name="Dalin E."/>
            <person name="Tice H."/>
            <person name="Bruce D."/>
            <person name="Goodwin L."/>
            <person name="Pitluck S."/>
            <person name="Chertkov O."/>
            <person name="Larimer F.W."/>
            <person name="Land M.L."/>
            <person name="Hauser L."/>
            <person name="Brettin T.S."/>
            <person name="Detter J.C."/>
            <person name="Han S."/>
            <person name="de Vos W.M."/>
            <person name="Janssen P.H."/>
            <person name="Smidt H."/>
        </authorList>
    </citation>
    <scope>NUCLEOTIDE SEQUENCE [LARGE SCALE GENOMIC DNA]</scope>
    <source>
        <strain evidence="1 2">Ellin514</strain>
    </source>
</reference>
<dbReference type="Proteomes" id="UP000003688">
    <property type="component" value="Unassembled WGS sequence"/>
</dbReference>
<sequence>MLRLFIVADRFQIAGRGCVLVPGLPCEPGDPIVHRGARIRLRTPTGREIDTFVKELELISYRKRPQKFAAPVLLPHDIMKDDVPVGTEVLLLEETYKTVKQPGT</sequence>
<organism evidence="1 2">
    <name type="scientific">Pedosphaera parvula (strain Ellin514)</name>
    <dbReference type="NCBI Taxonomy" id="320771"/>
    <lineage>
        <taxon>Bacteria</taxon>
        <taxon>Pseudomonadati</taxon>
        <taxon>Verrucomicrobiota</taxon>
        <taxon>Pedosphaerae</taxon>
        <taxon>Pedosphaerales</taxon>
        <taxon>Pedosphaeraceae</taxon>
        <taxon>Pedosphaera</taxon>
    </lineage>
</organism>
<gene>
    <name evidence="1" type="ORF">Cflav_PD2057</name>
</gene>
<evidence type="ECO:0000313" key="2">
    <source>
        <dbReference type="Proteomes" id="UP000003688"/>
    </source>
</evidence>
<proteinExistence type="predicted"/>
<keyword evidence="2" id="KW-1185">Reference proteome</keyword>
<comment type="caution">
    <text evidence="1">The sequence shown here is derived from an EMBL/GenBank/DDBJ whole genome shotgun (WGS) entry which is preliminary data.</text>
</comment>